<dbReference type="AlphaFoldDB" id="A0A0K1PU48"/>
<feature type="DNA-binding region" description="H-T-H motif" evidence="4">
    <location>
        <begin position="29"/>
        <end position="48"/>
    </location>
</feature>
<dbReference type="InterPro" id="IPR036271">
    <property type="entry name" value="Tet_transcr_reg_TetR-rel_C_sf"/>
</dbReference>
<evidence type="ECO:0000256" key="3">
    <source>
        <dbReference type="ARBA" id="ARBA00023163"/>
    </source>
</evidence>
<sequence>MARAKEFDREQALDRAMHVFWRKGYEGASLGELLEAMGIARQSLYDTFGDKHALYLAALERYVDRRWVEIHSCLDSAPSVKRAIRDLFDAIVDESDEEKRRGCLGISAAMEVALHDAVVAKIIGTRQKRIEELLFRTLERGRETGEIPKSKDARALARFLVGPCKDSASRRRRTLVRPRSATS</sequence>
<dbReference type="PATRIC" id="fig|1391654.3.peg.3356"/>
<feature type="domain" description="HTH tetR-type" evidence="5">
    <location>
        <begin position="6"/>
        <end position="66"/>
    </location>
</feature>
<dbReference type="STRING" id="1391654.AKJ09_03318"/>
<evidence type="ECO:0000256" key="2">
    <source>
        <dbReference type="ARBA" id="ARBA00023125"/>
    </source>
</evidence>
<dbReference type="RefSeq" id="WP_146647907.1">
    <property type="nucleotide sequence ID" value="NZ_CP012333.1"/>
</dbReference>
<dbReference type="PANTHER" id="PTHR47506">
    <property type="entry name" value="TRANSCRIPTIONAL REGULATORY PROTEIN"/>
    <property type="match status" value="1"/>
</dbReference>
<keyword evidence="2 4" id="KW-0238">DNA-binding</keyword>
<accession>A0A0K1PU48</accession>
<dbReference type="InterPro" id="IPR001647">
    <property type="entry name" value="HTH_TetR"/>
</dbReference>
<dbReference type="SUPFAM" id="SSF46689">
    <property type="entry name" value="Homeodomain-like"/>
    <property type="match status" value="1"/>
</dbReference>
<evidence type="ECO:0000256" key="1">
    <source>
        <dbReference type="ARBA" id="ARBA00023015"/>
    </source>
</evidence>
<evidence type="ECO:0000313" key="6">
    <source>
        <dbReference type="EMBL" id="AKU96654.1"/>
    </source>
</evidence>
<keyword evidence="3" id="KW-0804">Transcription</keyword>
<dbReference type="Pfam" id="PF16925">
    <property type="entry name" value="TetR_C_13"/>
    <property type="match status" value="1"/>
</dbReference>
<dbReference type="Proteomes" id="UP000064967">
    <property type="component" value="Chromosome"/>
</dbReference>
<dbReference type="PROSITE" id="PS50977">
    <property type="entry name" value="HTH_TETR_2"/>
    <property type="match status" value="1"/>
</dbReference>
<dbReference type="GO" id="GO:0003677">
    <property type="term" value="F:DNA binding"/>
    <property type="evidence" value="ECO:0007669"/>
    <property type="project" value="UniProtKB-UniRule"/>
</dbReference>
<dbReference type="SUPFAM" id="SSF48498">
    <property type="entry name" value="Tetracyclin repressor-like, C-terminal domain"/>
    <property type="match status" value="1"/>
</dbReference>
<evidence type="ECO:0000313" key="7">
    <source>
        <dbReference type="Proteomes" id="UP000064967"/>
    </source>
</evidence>
<protein>
    <submittedName>
        <fullName evidence="6">Transcriptional regulator, TetR family</fullName>
    </submittedName>
</protein>
<reference evidence="6 7" key="1">
    <citation type="submission" date="2015-08" db="EMBL/GenBank/DDBJ databases">
        <authorList>
            <person name="Babu N.S."/>
            <person name="Beckwith C.J."/>
            <person name="Beseler K.G."/>
            <person name="Brison A."/>
            <person name="Carone J.V."/>
            <person name="Caskin T.P."/>
            <person name="Diamond M."/>
            <person name="Durham M.E."/>
            <person name="Foxe J.M."/>
            <person name="Go M."/>
            <person name="Henderson B.A."/>
            <person name="Jones I.B."/>
            <person name="McGettigan J.A."/>
            <person name="Micheletti S.J."/>
            <person name="Nasrallah M.E."/>
            <person name="Ortiz D."/>
            <person name="Piller C.R."/>
            <person name="Privatt S.R."/>
            <person name="Schneider S.L."/>
            <person name="Sharp S."/>
            <person name="Smith T.C."/>
            <person name="Stanton J.D."/>
            <person name="Ullery H.E."/>
            <person name="Wilson R.J."/>
            <person name="Serrano M.G."/>
            <person name="Buck G."/>
            <person name="Lee V."/>
            <person name="Wang Y."/>
            <person name="Carvalho R."/>
            <person name="Voegtly L."/>
            <person name="Shi R."/>
            <person name="Duckworth R."/>
            <person name="Johnson A."/>
            <person name="Loviza R."/>
            <person name="Walstead R."/>
            <person name="Shah Z."/>
            <person name="Kiflezghi M."/>
            <person name="Wade K."/>
            <person name="Ball S.L."/>
            <person name="Bradley K.W."/>
            <person name="Asai D.J."/>
            <person name="Bowman C.A."/>
            <person name="Russell D.A."/>
            <person name="Pope W.H."/>
            <person name="Jacobs-Sera D."/>
            <person name="Hendrix R.W."/>
            <person name="Hatfull G.F."/>
        </authorList>
    </citation>
    <scope>NUCLEOTIDE SEQUENCE [LARGE SCALE GENOMIC DNA]</scope>
    <source>
        <strain evidence="6 7">DSM 27648</strain>
    </source>
</reference>
<dbReference type="OrthoDB" id="270177at2"/>
<dbReference type="InterPro" id="IPR011075">
    <property type="entry name" value="TetR_C"/>
</dbReference>
<dbReference type="InterPro" id="IPR009057">
    <property type="entry name" value="Homeodomain-like_sf"/>
</dbReference>
<dbReference type="Gene3D" id="1.10.357.10">
    <property type="entry name" value="Tetracycline Repressor, domain 2"/>
    <property type="match status" value="1"/>
</dbReference>
<keyword evidence="7" id="KW-1185">Reference proteome</keyword>
<dbReference type="Gene3D" id="1.10.10.60">
    <property type="entry name" value="Homeodomain-like"/>
    <property type="match status" value="1"/>
</dbReference>
<name>A0A0K1PU48_9BACT</name>
<proteinExistence type="predicted"/>
<dbReference type="KEGG" id="llu:AKJ09_03318"/>
<dbReference type="EMBL" id="CP012333">
    <property type="protein sequence ID" value="AKU96654.1"/>
    <property type="molecule type" value="Genomic_DNA"/>
</dbReference>
<evidence type="ECO:0000259" key="5">
    <source>
        <dbReference type="PROSITE" id="PS50977"/>
    </source>
</evidence>
<keyword evidence="1" id="KW-0805">Transcription regulation</keyword>
<dbReference type="PANTHER" id="PTHR47506:SF1">
    <property type="entry name" value="HTH-TYPE TRANSCRIPTIONAL REGULATOR YJDC"/>
    <property type="match status" value="1"/>
</dbReference>
<dbReference type="Pfam" id="PF00440">
    <property type="entry name" value="TetR_N"/>
    <property type="match status" value="1"/>
</dbReference>
<gene>
    <name evidence="6" type="ORF">AKJ09_03318</name>
</gene>
<evidence type="ECO:0000256" key="4">
    <source>
        <dbReference type="PROSITE-ProRule" id="PRU00335"/>
    </source>
</evidence>
<organism evidence="6 7">
    <name type="scientific">Labilithrix luteola</name>
    <dbReference type="NCBI Taxonomy" id="1391654"/>
    <lineage>
        <taxon>Bacteria</taxon>
        <taxon>Pseudomonadati</taxon>
        <taxon>Myxococcota</taxon>
        <taxon>Polyangia</taxon>
        <taxon>Polyangiales</taxon>
        <taxon>Labilitrichaceae</taxon>
        <taxon>Labilithrix</taxon>
    </lineage>
</organism>